<evidence type="ECO:0000313" key="3">
    <source>
        <dbReference type="Proteomes" id="UP000001064"/>
    </source>
</evidence>
<dbReference type="GO" id="GO:0005819">
    <property type="term" value="C:spindle"/>
    <property type="evidence" value="ECO:0007669"/>
    <property type="project" value="UniProtKB-ARBA"/>
</dbReference>
<dbReference type="InterPro" id="IPR011989">
    <property type="entry name" value="ARM-like"/>
</dbReference>
<proteinExistence type="predicted"/>
<name>F0ZR24_DICPU</name>
<dbReference type="GO" id="GO:0000278">
    <property type="term" value="P:mitotic cell cycle"/>
    <property type="evidence" value="ECO:0007669"/>
    <property type="project" value="UniProtKB-ARBA"/>
</dbReference>
<keyword evidence="3" id="KW-1185">Reference proteome</keyword>
<dbReference type="Pfam" id="PF12348">
    <property type="entry name" value="CLASP_N"/>
    <property type="match status" value="1"/>
</dbReference>
<dbReference type="Gene3D" id="1.25.10.10">
    <property type="entry name" value="Leucine-rich Repeat Variant"/>
    <property type="match status" value="1"/>
</dbReference>
<organism evidence="2 3">
    <name type="scientific">Dictyostelium purpureum</name>
    <name type="common">Slime mold</name>
    <dbReference type="NCBI Taxonomy" id="5786"/>
    <lineage>
        <taxon>Eukaryota</taxon>
        <taxon>Amoebozoa</taxon>
        <taxon>Evosea</taxon>
        <taxon>Eumycetozoa</taxon>
        <taxon>Dictyostelia</taxon>
        <taxon>Dictyosteliales</taxon>
        <taxon>Dictyosteliaceae</taxon>
        <taxon>Dictyostelium</taxon>
    </lineage>
</organism>
<dbReference type="AlphaFoldDB" id="F0ZR24"/>
<dbReference type="OrthoDB" id="46159at2759"/>
<evidence type="ECO:0000259" key="1">
    <source>
        <dbReference type="SMART" id="SM01349"/>
    </source>
</evidence>
<dbReference type="RefSeq" id="XP_003289878.1">
    <property type="nucleotide sequence ID" value="XM_003289830.1"/>
</dbReference>
<protein>
    <recommendedName>
        <fullName evidence="1">TOG domain-containing protein</fullName>
    </recommendedName>
</protein>
<dbReference type="Proteomes" id="UP000001064">
    <property type="component" value="Unassembled WGS sequence"/>
</dbReference>
<dbReference type="GeneID" id="10503284"/>
<dbReference type="PANTHER" id="PTHR21567:SF9">
    <property type="entry name" value="CLIP-ASSOCIATING PROTEIN"/>
    <property type="match status" value="1"/>
</dbReference>
<gene>
    <name evidence="2" type="ORF">DICPUDRAFT_20262</name>
</gene>
<feature type="domain" description="TOG" evidence="1">
    <location>
        <begin position="37"/>
        <end position="250"/>
    </location>
</feature>
<dbReference type="STRING" id="5786.F0ZR24"/>
<accession>F0ZR24</accession>
<dbReference type="VEuPathDB" id="AmoebaDB:DICPUDRAFT_20262"/>
<dbReference type="InterPro" id="IPR016024">
    <property type="entry name" value="ARM-type_fold"/>
</dbReference>
<sequence>LNEMKTTRLSTTTTTTPAGSIGSRLFSTPKIDSSPINFENEKELTKKLEEITSDFKNKEKDWSFRLKSLQVLQRIINGNAIEFKGWSMLLRSLTSGLIEQLLELRSTIVKEACQSVSLLCQRMKGKFEPFAQLYIQPLIRMVPVKTTIIAESAHQTIKDIIENVQTKNIFQVFLDGSVDQHNEQLRKRCCEYIYIVINRAIDLEGMILLSSIPALEKSIQKLLVDAASETRQIARYCFWSYIELNEKSAT</sequence>
<feature type="non-terminal residue" evidence="2">
    <location>
        <position position="1"/>
    </location>
</feature>
<dbReference type="InterPro" id="IPR034085">
    <property type="entry name" value="TOG"/>
</dbReference>
<dbReference type="SMART" id="SM01349">
    <property type="entry name" value="TOG"/>
    <property type="match status" value="1"/>
</dbReference>
<reference evidence="3" key="1">
    <citation type="journal article" date="2011" name="Genome Biol.">
        <title>Comparative genomics of the social amoebae Dictyostelium discoideum and Dictyostelium purpureum.</title>
        <authorList>
            <consortium name="US DOE Joint Genome Institute (JGI-PGF)"/>
            <person name="Sucgang R."/>
            <person name="Kuo A."/>
            <person name="Tian X."/>
            <person name="Salerno W."/>
            <person name="Parikh A."/>
            <person name="Feasley C.L."/>
            <person name="Dalin E."/>
            <person name="Tu H."/>
            <person name="Huang E."/>
            <person name="Barry K."/>
            <person name="Lindquist E."/>
            <person name="Shapiro H."/>
            <person name="Bruce D."/>
            <person name="Schmutz J."/>
            <person name="Salamov A."/>
            <person name="Fey P."/>
            <person name="Gaudet P."/>
            <person name="Anjard C."/>
            <person name="Babu M.M."/>
            <person name="Basu S."/>
            <person name="Bushmanova Y."/>
            <person name="van der Wel H."/>
            <person name="Katoh-Kurasawa M."/>
            <person name="Dinh C."/>
            <person name="Coutinho P.M."/>
            <person name="Saito T."/>
            <person name="Elias M."/>
            <person name="Schaap P."/>
            <person name="Kay R.R."/>
            <person name="Henrissat B."/>
            <person name="Eichinger L."/>
            <person name="Rivero F."/>
            <person name="Putnam N.H."/>
            <person name="West C.M."/>
            <person name="Loomis W.F."/>
            <person name="Chisholm R.L."/>
            <person name="Shaulsky G."/>
            <person name="Strassmann J.E."/>
            <person name="Queller D.C."/>
            <person name="Kuspa A."/>
            <person name="Grigoriev I.V."/>
        </authorList>
    </citation>
    <scope>NUCLEOTIDE SEQUENCE [LARGE SCALE GENOMIC DNA]</scope>
    <source>
        <strain evidence="3">QSDP1</strain>
    </source>
</reference>
<dbReference type="PANTHER" id="PTHR21567">
    <property type="entry name" value="CLASP"/>
    <property type="match status" value="1"/>
</dbReference>
<dbReference type="GO" id="GO:0000226">
    <property type="term" value="P:microtubule cytoskeleton organization"/>
    <property type="evidence" value="ECO:0007669"/>
    <property type="project" value="UniProtKB-ARBA"/>
</dbReference>
<dbReference type="SUPFAM" id="SSF48371">
    <property type="entry name" value="ARM repeat"/>
    <property type="match status" value="1"/>
</dbReference>
<dbReference type="KEGG" id="dpp:DICPUDRAFT_20262"/>
<dbReference type="EMBL" id="GL871134">
    <property type="protein sequence ID" value="EGC33610.1"/>
    <property type="molecule type" value="Genomic_DNA"/>
</dbReference>
<dbReference type="eggNOG" id="KOG2956">
    <property type="taxonomic scope" value="Eukaryota"/>
</dbReference>
<evidence type="ECO:0000313" key="2">
    <source>
        <dbReference type="EMBL" id="EGC33610.1"/>
    </source>
</evidence>
<dbReference type="InParanoid" id="F0ZR24"/>
<dbReference type="InterPro" id="IPR024395">
    <property type="entry name" value="CLASP_N_dom"/>
</dbReference>
<dbReference type="OMA" id="IEFKGWS"/>
<feature type="non-terminal residue" evidence="2">
    <location>
        <position position="250"/>
    </location>
</feature>